<gene>
    <name evidence="1" type="ORF">M9Y10_027917</name>
</gene>
<protein>
    <recommendedName>
        <fullName evidence="3">Integrase catalytic domain-containing protein</fullName>
    </recommendedName>
</protein>
<dbReference type="EMBL" id="JAPFFF010000043">
    <property type="protein sequence ID" value="KAK8841076.1"/>
    <property type="molecule type" value="Genomic_DNA"/>
</dbReference>
<dbReference type="Proteomes" id="UP001470230">
    <property type="component" value="Unassembled WGS sequence"/>
</dbReference>
<organism evidence="1 2">
    <name type="scientific">Tritrichomonas musculus</name>
    <dbReference type="NCBI Taxonomy" id="1915356"/>
    <lineage>
        <taxon>Eukaryota</taxon>
        <taxon>Metamonada</taxon>
        <taxon>Parabasalia</taxon>
        <taxon>Tritrichomonadida</taxon>
        <taxon>Tritrichomonadidae</taxon>
        <taxon>Tritrichomonas</taxon>
    </lineage>
</organism>
<accession>A0ABR2H4J3</accession>
<proteinExistence type="predicted"/>
<sequence length="128" mass="14989">MREHNIIYTTTTDNDDNKLGIINRFMRTIRDMKANESNIDILSLVESYNDMPHRSLNYKSPNDFTIEDEVDYINKMRGEENPYKFKSSDSVRVILDKNPLEKKGTNLSRESYIVDSKDGNQFLIRSSD</sequence>
<evidence type="ECO:0000313" key="2">
    <source>
        <dbReference type="Proteomes" id="UP001470230"/>
    </source>
</evidence>
<reference evidence="1 2" key="1">
    <citation type="submission" date="2024-04" db="EMBL/GenBank/DDBJ databases">
        <title>Tritrichomonas musculus Genome.</title>
        <authorList>
            <person name="Alves-Ferreira E."/>
            <person name="Grigg M."/>
            <person name="Lorenzi H."/>
            <person name="Galac M."/>
        </authorList>
    </citation>
    <scope>NUCLEOTIDE SEQUENCE [LARGE SCALE GENOMIC DNA]</scope>
    <source>
        <strain evidence="1 2">EAF2021</strain>
    </source>
</reference>
<evidence type="ECO:0008006" key="3">
    <source>
        <dbReference type="Google" id="ProtNLM"/>
    </source>
</evidence>
<evidence type="ECO:0000313" key="1">
    <source>
        <dbReference type="EMBL" id="KAK8841076.1"/>
    </source>
</evidence>
<name>A0ABR2H4J3_9EUKA</name>
<dbReference type="PANTHER" id="PTHR46585">
    <property type="entry name" value="INTEGRASE CORE DOMAIN CONTAINING PROTEIN"/>
    <property type="match status" value="1"/>
</dbReference>
<comment type="caution">
    <text evidence="1">The sequence shown here is derived from an EMBL/GenBank/DDBJ whole genome shotgun (WGS) entry which is preliminary data.</text>
</comment>
<keyword evidence="2" id="KW-1185">Reference proteome</keyword>
<dbReference type="PANTHER" id="PTHR46585:SF1">
    <property type="entry name" value="CHROMO DOMAIN-CONTAINING PROTEIN"/>
    <property type="match status" value="1"/>
</dbReference>